<evidence type="ECO:0000313" key="1">
    <source>
        <dbReference type="EMBL" id="KAI8552914.1"/>
    </source>
</evidence>
<comment type="caution">
    <text evidence="1">The sequence shown here is derived from an EMBL/GenBank/DDBJ whole genome shotgun (WGS) entry which is preliminary data.</text>
</comment>
<evidence type="ECO:0000313" key="2">
    <source>
        <dbReference type="Proteomes" id="UP001062846"/>
    </source>
</evidence>
<dbReference type="EMBL" id="CM046393">
    <property type="protein sequence ID" value="KAI8552914.1"/>
    <property type="molecule type" value="Genomic_DNA"/>
</dbReference>
<organism evidence="1 2">
    <name type="scientific">Rhododendron molle</name>
    <name type="common">Chinese azalea</name>
    <name type="synonym">Azalea mollis</name>
    <dbReference type="NCBI Taxonomy" id="49168"/>
    <lineage>
        <taxon>Eukaryota</taxon>
        <taxon>Viridiplantae</taxon>
        <taxon>Streptophyta</taxon>
        <taxon>Embryophyta</taxon>
        <taxon>Tracheophyta</taxon>
        <taxon>Spermatophyta</taxon>
        <taxon>Magnoliopsida</taxon>
        <taxon>eudicotyledons</taxon>
        <taxon>Gunneridae</taxon>
        <taxon>Pentapetalae</taxon>
        <taxon>asterids</taxon>
        <taxon>Ericales</taxon>
        <taxon>Ericaceae</taxon>
        <taxon>Ericoideae</taxon>
        <taxon>Rhodoreae</taxon>
        <taxon>Rhododendron</taxon>
    </lineage>
</organism>
<keyword evidence="2" id="KW-1185">Reference proteome</keyword>
<sequence length="382" mass="42743">MSLYRITSGFQRTVRNSLLVYARRPIVINSNEFHSLRHYQNKDSCSYGASGPPTAGEGLRQGCYRYVMVVASLVSLSQNSPLNASVFRRLEFWSSASPETIETEAARSKNNGTHTRTSEDTTHPDKKEASSSEYIEVTNQKVESDSSSESQSAKRRRRHTKRIAFSDSDSESDLSREDLLKVLADKEELLKGKDKAIEMMQEKVLLADAEMANVMLRTRREAANSKKFAIQSFAKSLLDVADNLATAASVVENSFSKIDASKDTAGAVPLLKTLLEGVDMTEKQLLEVFKTSRVEKYDPTNEQFDPNRHNAAFQVPDASKAPWHYSYRSEGNFFSSSLLSINKLRLANFLRYEASSLDPGYVLHDRVLRPAEVGVTVDVSNE</sequence>
<proteinExistence type="predicted"/>
<protein>
    <submittedName>
        <fullName evidence="1">Uncharacterized protein</fullName>
    </submittedName>
</protein>
<accession>A0ACC0NIR0</accession>
<name>A0ACC0NIR0_RHOML</name>
<dbReference type="Proteomes" id="UP001062846">
    <property type="component" value="Chromosome 6"/>
</dbReference>
<reference evidence="1" key="1">
    <citation type="submission" date="2022-02" db="EMBL/GenBank/DDBJ databases">
        <title>Plant Genome Project.</title>
        <authorList>
            <person name="Zhang R.-G."/>
        </authorList>
    </citation>
    <scope>NUCLEOTIDE SEQUENCE</scope>
    <source>
        <strain evidence="1">AT1</strain>
    </source>
</reference>
<gene>
    <name evidence="1" type="ORF">RHMOL_Rhmol06G0305300</name>
</gene>